<sequence length="831" mass="92790">MRRNVAVRIKSGTTFATILQTTWTTPTTSCEVPAYNFFPRDSDEDKWTGTCLLDTAPTSNCKYWRVSVLLLLDNNWLSTLYLQQIQSFIRGVVQNCDSRSTLQIFDPGRILMKETCESEKQKSLINGISTGDTYRTNGLSAGDQLDKLLDQLHSCVLDKPLADDEAGVAFIFTDFTCTELCRSENLRSDAQIITNALIKQGFVMKYMLLSDDKTESGCANNLFYACHNMVSTSCDVSVYGNQTVQLIDIMEASTTCSVASTSSPNDNLSAVAMDGARKGCTTLIAATVHQSASREAVYAIAVTNHPQQSQLTQLPHPASLVMANHYMDIKALAEANKKDPWEVSQQNLYIHENEILGNGAFAVVLKGTLKGKIPLLMVNPRLNICAEHMQDDGPCDVQSLQTAVKRLPSHANDQNRMEFFQEISFMKNLGYHTHIISMLGCVSCPQNPMILVEYCEYGDLLHFLRNNRNHVIMCKDDVCPTDADICLRIKDLVSIAWQVSDGMTYLSSKNFIHRDVAARNVLLTKQLVAKVSDFGLGRYADSALYTARGGRLPFKSMAVEALKFYEFSEKTDVWAFGILLFEIFSLGDVPYPTVQPTDMISYIEQGNRPPQPEKCPNEIFGLMERCWKAIPDDRPIFAEIRGELTILLNIDDESYGYLSLDSRQLRNMFNRQISELHSNPIKDDNSKELRGKQTTQTNEKNTLVGSGRSNFLTVSPSQDQNIGPNTGAIVSTNSKTAGVTEFDDSTTKYQAQKNSAKPTSFAAKESMTNLRAQSSSNDDIMYKSGMRKNTGDVSILLENIVNFSLQMPEDKRTDCIQSMEQWMNNRLSNGC</sequence>
<dbReference type="InterPro" id="IPR020635">
    <property type="entry name" value="Tyr_kinase_cat_dom"/>
</dbReference>
<dbReference type="SMART" id="SM00219">
    <property type="entry name" value="TyrKc"/>
    <property type="match status" value="1"/>
</dbReference>
<dbReference type="SUPFAM" id="SSF56112">
    <property type="entry name" value="Protein kinase-like (PK-like)"/>
    <property type="match status" value="1"/>
</dbReference>
<dbReference type="PANTHER" id="PTHR24416:SF624">
    <property type="entry name" value="TYROSINE-PROTEIN KINASE F09A5.2-RELATED"/>
    <property type="match status" value="1"/>
</dbReference>
<name>A0ABR1C0V5_NECAM</name>
<dbReference type="PROSITE" id="PS50011">
    <property type="entry name" value="PROTEIN_KINASE_DOM"/>
    <property type="match status" value="1"/>
</dbReference>
<evidence type="ECO:0000256" key="1">
    <source>
        <dbReference type="SAM" id="MobiDB-lite"/>
    </source>
</evidence>
<dbReference type="EMBL" id="JAVFWL010000001">
    <property type="protein sequence ID" value="KAK6731288.1"/>
    <property type="molecule type" value="Genomic_DNA"/>
</dbReference>
<dbReference type="PANTHER" id="PTHR24416">
    <property type="entry name" value="TYROSINE-PROTEIN KINASE RECEPTOR"/>
    <property type="match status" value="1"/>
</dbReference>
<dbReference type="InterPro" id="IPR000719">
    <property type="entry name" value="Prot_kinase_dom"/>
</dbReference>
<feature type="region of interest" description="Disordered" evidence="1">
    <location>
        <begin position="678"/>
        <end position="707"/>
    </location>
</feature>
<dbReference type="Gene3D" id="3.30.200.20">
    <property type="entry name" value="Phosphorylase Kinase, domain 1"/>
    <property type="match status" value="1"/>
</dbReference>
<dbReference type="Proteomes" id="UP001303046">
    <property type="component" value="Unassembled WGS sequence"/>
</dbReference>
<protein>
    <recommendedName>
        <fullName evidence="2">Protein kinase domain-containing protein</fullName>
    </recommendedName>
</protein>
<dbReference type="InterPro" id="IPR001245">
    <property type="entry name" value="Ser-Thr/Tyr_kinase_cat_dom"/>
</dbReference>
<proteinExistence type="predicted"/>
<reference evidence="3 4" key="1">
    <citation type="submission" date="2023-08" db="EMBL/GenBank/DDBJ databases">
        <title>A Necator americanus chromosomal reference genome.</title>
        <authorList>
            <person name="Ilik V."/>
            <person name="Petrzelkova K.J."/>
            <person name="Pardy F."/>
            <person name="Fuh T."/>
            <person name="Niatou-Singa F.S."/>
            <person name="Gouil Q."/>
            <person name="Baker L."/>
            <person name="Ritchie M.E."/>
            <person name="Jex A.R."/>
            <person name="Gazzola D."/>
            <person name="Li H."/>
            <person name="Toshio Fujiwara R."/>
            <person name="Zhan B."/>
            <person name="Aroian R.V."/>
            <person name="Pafco B."/>
            <person name="Schwarz E.M."/>
        </authorList>
    </citation>
    <scope>NUCLEOTIDE SEQUENCE [LARGE SCALE GENOMIC DNA]</scope>
    <source>
        <strain evidence="3 4">Aroian</strain>
        <tissue evidence="3">Whole animal</tissue>
    </source>
</reference>
<evidence type="ECO:0000313" key="3">
    <source>
        <dbReference type="EMBL" id="KAK6731288.1"/>
    </source>
</evidence>
<evidence type="ECO:0000313" key="4">
    <source>
        <dbReference type="Proteomes" id="UP001303046"/>
    </source>
</evidence>
<accession>A0ABR1C0V5</accession>
<feature type="compositionally biased region" description="Basic and acidic residues" evidence="1">
    <location>
        <begin position="680"/>
        <end position="691"/>
    </location>
</feature>
<gene>
    <name evidence="3" type="primary">Necator_chrI.g3769</name>
    <name evidence="3" type="ORF">RB195_007640</name>
</gene>
<dbReference type="CDD" id="cd00192">
    <property type="entry name" value="PTKc"/>
    <property type="match status" value="1"/>
</dbReference>
<dbReference type="Gene3D" id="1.10.510.10">
    <property type="entry name" value="Transferase(Phosphotransferase) domain 1"/>
    <property type="match status" value="1"/>
</dbReference>
<dbReference type="InterPro" id="IPR008266">
    <property type="entry name" value="Tyr_kinase_AS"/>
</dbReference>
<feature type="compositionally biased region" description="Polar residues" evidence="1">
    <location>
        <begin position="692"/>
        <end position="707"/>
    </location>
</feature>
<evidence type="ECO:0000259" key="2">
    <source>
        <dbReference type="PROSITE" id="PS50011"/>
    </source>
</evidence>
<dbReference type="PRINTS" id="PR00109">
    <property type="entry name" value="TYRKINASE"/>
</dbReference>
<keyword evidence="4" id="KW-1185">Reference proteome</keyword>
<dbReference type="Pfam" id="PF07714">
    <property type="entry name" value="PK_Tyr_Ser-Thr"/>
    <property type="match status" value="1"/>
</dbReference>
<dbReference type="InterPro" id="IPR050122">
    <property type="entry name" value="RTK"/>
</dbReference>
<dbReference type="PROSITE" id="PS00109">
    <property type="entry name" value="PROTEIN_KINASE_TYR"/>
    <property type="match status" value="1"/>
</dbReference>
<dbReference type="InterPro" id="IPR011009">
    <property type="entry name" value="Kinase-like_dom_sf"/>
</dbReference>
<comment type="caution">
    <text evidence="3">The sequence shown here is derived from an EMBL/GenBank/DDBJ whole genome shotgun (WGS) entry which is preliminary data.</text>
</comment>
<feature type="domain" description="Protein kinase" evidence="2">
    <location>
        <begin position="350"/>
        <end position="646"/>
    </location>
</feature>
<organism evidence="3 4">
    <name type="scientific">Necator americanus</name>
    <name type="common">Human hookworm</name>
    <dbReference type="NCBI Taxonomy" id="51031"/>
    <lineage>
        <taxon>Eukaryota</taxon>
        <taxon>Metazoa</taxon>
        <taxon>Ecdysozoa</taxon>
        <taxon>Nematoda</taxon>
        <taxon>Chromadorea</taxon>
        <taxon>Rhabditida</taxon>
        <taxon>Rhabditina</taxon>
        <taxon>Rhabditomorpha</taxon>
        <taxon>Strongyloidea</taxon>
        <taxon>Ancylostomatidae</taxon>
        <taxon>Bunostominae</taxon>
        <taxon>Necator</taxon>
    </lineage>
</organism>